<evidence type="ECO:0000256" key="3">
    <source>
        <dbReference type="ARBA" id="ARBA00022525"/>
    </source>
</evidence>
<comment type="subcellular location">
    <subcellularLocation>
        <location evidence="1">Secreted</location>
    </subcellularLocation>
</comment>
<keyword evidence="6" id="KW-0442">Lipid degradation</keyword>
<evidence type="ECO:0000256" key="1">
    <source>
        <dbReference type="ARBA" id="ARBA00004613"/>
    </source>
</evidence>
<keyword evidence="4 8" id="KW-0732">Signal</keyword>
<dbReference type="PANTHER" id="PTHR45650">
    <property type="entry name" value="GDSL-LIKE LIPASE/ACYLHYDROLASE-RELATED"/>
    <property type="match status" value="1"/>
</dbReference>
<dbReference type="PANTHER" id="PTHR45650:SF32">
    <property type="entry name" value="GDSL-LIKE LIPASE_ACYLHYDROLASE"/>
    <property type="match status" value="1"/>
</dbReference>
<dbReference type="InterPro" id="IPR036514">
    <property type="entry name" value="SGNH_hydro_sf"/>
</dbReference>
<dbReference type="CDD" id="cd01837">
    <property type="entry name" value="SGNH_plant_lipase_like"/>
    <property type="match status" value="1"/>
</dbReference>
<feature type="chain" id="PRO_5043717882" evidence="8">
    <location>
        <begin position="27"/>
        <end position="360"/>
    </location>
</feature>
<evidence type="ECO:0000256" key="4">
    <source>
        <dbReference type="ARBA" id="ARBA00022729"/>
    </source>
</evidence>
<dbReference type="SUPFAM" id="SSF52266">
    <property type="entry name" value="SGNH hydrolase"/>
    <property type="match status" value="1"/>
</dbReference>
<dbReference type="Pfam" id="PF00657">
    <property type="entry name" value="Lipase_GDSL"/>
    <property type="match status" value="1"/>
</dbReference>
<comment type="caution">
    <text evidence="9">The sequence shown here is derived from an EMBL/GenBank/DDBJ whole genome shotgun (WGS) entry which is preliminary data.</text>
</comment>
<keyword evidence="3" id="KW-0964">Secreted</keyword>
<dbReference type="GO" id="GO:0005576">
    <property type="term" value="C:extracellular region"/>
    <property type="evidence" value="ECO:0007669"/>
    <property type="project" value="UniProtKB-SubCell"/>
</dbReference>
<accession>A0AAV0CLA7</accession>
<reference evidence="9" key="1">
    <citation type="submission" date="2022-07" db="EMBL/GenBank/DDBJ databases">
        <authorList>
            <person name="Macas J."/>
            <person name="Novak P."/>
            <person name="Neumann P."/>
        </authorList>
    </citation>
    <scope>NUCLEOTIDE SEQUENCE</scope>
</reference>
<evidence type="ECO:0000256" key="5">
    <source>
        <dbReference type="ARBA" id="ARBA00022801"/>
    </source>
</evidence>
<dbReference type="GO" id="GO:0016042">
    <property type="term" value="P:lipid catabolic process"/>
    <property type="evidence" value="ECO:0007669"/>
    <property type="project" value="UniProtKB-KW"/>
</dbReference>
<gene>
    <name evidence="9" type="ORF">CEPIT_LOCUS6417</name>
</gene>
<feature type="signal peptide" evidence="8">
    <location>
        <begin position="1"/>
        <end position="26"/>
    </location>
</feature>
<keyword evidence="5" id="KW-0378">Hydrolase</keyword>
<evidence type="ECO:0000256" key="7">
    <source>
        <dbReference type="ARBA" id="ARBA00023098"/>
    </source>
</evidence>
<comment type="similarity">
    <text evidence="2">Belongs to the 'GDSL' lipolytic enzyme family.</text>
</comment>
<dbReference type="InterPro" id="IPR035669">
    <property type="entry name" value="SGNH_plant_lipase-like"/>
</dbReference>
<evidence type="ECO:0000256" key="6">
    <source>
        <dbReference type="ARBA" id="ARBA00022963"/>
    </source>
</evidence>
<dbReference type="EMBL" id="CAMAPF010000031">
    <property type="protein sequence ID" value="CAH9078062.1"/>
    <property type="molecule type" value="Genomic_DNA"/>
</dbReference>
<evidence type="ECO:0000313" key="9">
    <source>
        <dbReference type="EMBL" id="CAH9078062.1"/>
    </source>
</evidence>
<dbReference type="GO" id="GO:0016788">
    <property type="term" value="F:hydrolase activity, acting on ester bonds"/>
    <property type="evidence" value="ECO:0007669"/>
    <property type="project" value="InterPro"/>
</dbReference>
<protein>
    <submittedName>
        <fullName evidence="9">Uncharacterized protein</fullName>
    </submittedName>
</protein>
<dbReference type="Proteomes" id="UP001152523">
    <property type="component" value="Unassembled WGS sequence"/>
</dbReference>
<dbReference type="InterPro" id="IPR001087">
    <property type="entry name" value="GDSL"/>
</dbReference>
<dbReference type="AlphaFoldDB" id="A0AAV0CLA7"/>
<keyword evidence="10" id="KW-1185">Reference proteome</keyword>
<dbReference type="Gene3D" id="3.40.50.1110">
    <property type="entry name" value="SGNH hydrolase"/>
    <property type="match status" value="1"/>
</dbReference>
<evidence type="ECO:0000313" key="10">
    <source>
        <dbReference type="Proteomes" id="UP001152523"/>
    </source>
</evidence>
<evidence type="ECO:0000256" key="2">
    <source>
        <dbReference type="ARBA" id="ARBA00008668"/>
    </source>
</evidence>
<proteinExistence type="inferred from homology"/>
<sequence>MGNRLRGMIMATMVVGWTTLYMQVATQQFEAMFVFGDSLIDPGNNNFLVDSMAKANYIPYGVDFQGPTGRFSNGKTIIDFLGEMLGLPLIPAYTDPSATGSNILKGINYASASAGILDETGQNLGGRFTFSEQIQNFERTWNQLKSKMGEQDLKSYLNKSLVVISIGSNDYINNYLQPSFYTTSYLYNPTDYADLLIKRFSKQIPVLHGLGLRKFILAGIGPLGCIPNQVTTMLPQQGQCLSRVNDMVLQFNSRLRTLVDQFNQDLVASKFIYGNTFEAFNNIITNASSYGFIVKDMGCCGIAKQITCLPFSVPCPDRTKYIFWDAFHPTEAVNHILANNAYSGPPSLCYPMNLQQLAQL</sequence>
<name>A0AAV0CLA7_9ASTE</name>
<dbReference type="InterPro" id="IPR051238">
    <property type="entry name" value="GDSL_esterase/lipase"/>
</dbReference>
<keyword evidence="7" id="KW-0443">Lipid metabolism</keyword>
<organism evidence="9 10">
    <name type="scientific">Cuscuta epithymum</name>
    <dbReference type="NCBI Taxonomy" id="186058"/>
    <lineage>
        <taxon>Eukaryota</taxon>
        <taxon>Viridiplantae</taxon>
        <taxon>Streptophyta</taxon>
        <taxon>Embryophyta</taxon>
        <taxon>Tracheophyta</taxon>
        <taxon>Spermatophyta</taxon>
        <taxon>Magnoliopsida</taxon>
        <taxon>eudicotyledons</taxon>
        <taxon>Gunneridae</taxon>
        <taxon>Pentapetalae</taxon>
        <taxon>asterids</taxon>
        <taxon>lamiids</taxon>
        <taxon>Solanales</taxon>
        <taxon>Convolvulaceae</taxon>
        <taxon>Cuscuteae</taxon>
        <taxon>Cuscuta</taxon>
        <taxon>Cuscuta subgen. Cuscuta</taxon>
    </lineage>
</organism>
<evidence type="ECO:0000256" key="8">
    <source>
        <dbReference type="SAM" id="SignalP"/>
    </source>
</evidence>